<reference evidence="2" key="1">
    <citation type="journal article" date="2019" name="Curr. Biol.">
        <title>Genome Sequence of Striga asiatica Provides Insight into the Evolution of Plant Parasitism.</title>
        <authorList>
            <person name="Yoshida S."/>
            <person name="Kim S."/>
            <person name="Wafula E.K."/>
            <person name="Tanskanen J."/>
            <person name="Kim Y.M."/>
            <person name="Honaas L."/>
            <person name="Yang Z."/>
            <person name="Spallek T."/>
            <person name="Conn C.E."/>
            <person name="Ichihashi Y."/>
            <person name="Cheong K."/>
            <person name="Cui S."/>
            <person name="Der J.P."/>
            <person name="Gundlach H."/>
            <person name="Jiao Y."/>
            <person name="Hori C."/>
            <person name="Ishida J.K."/>
            <person name="Kasahara H."/>
            <person name="Kiba T."/>
            <person name="Kim M.S."/>
            <person name="Koo N."/>
            <person name="Laohavisit A."/>
            <person name="Lee Y.H."/>
            <person name="Lumba S."/>
            <person name="McCourt P."/>
            <person name="Mortimer J.C."/>
            <person name="Mutuku J.M."/>
            <person name="Nomura T."/>
            <person name="Sasaki-Sekimoto Y."/>
            <person name="Seto Y."/>
            <person name="Wang Y."/>
            <person name="Wakatake T."/>
            <person name="Sakakibara H."/>
            <person name="Demura T."/>
            <person name="Yamaguchi S."/>
            <person name="Yoneyama K."/>
            <person name="Manabe R.I."/>
            <person name="Nelson D.C."/>
            <person name="Schulman A.H."/>
            <person name="Timko M.P."/>
            <person name="dePamphilis C.W."/>
            <person name="Choi D."/>
            <person name="Shirasu K."/>
        </authorList>
    </citation>
    <scope>NUCLEOTIDE SEQUENCE [LARGE SCALE GENOMIC DNA]</scope>
    <source>
        <strain evidence="2">cv. UVA1</strain>
    </source>
</reference>
<evidence type="ECO:0000313" key="1">
    <source>
        <dbReference type="EMBL" id="GER41517.1"/>
    </source>
</evidence>
<accession>A0A5A7QAT1</accession>
<name>A0A5A7QAT1_STRAF</name>
<dbReference type="AlphaFoldDB" id="A0A5A7QAT1"/>
<dbReference type="EMBL" id="BKCP01006128">
    <property type="protein sequence ID" value="GER41517.1"/>
    <property type="molecule type" value="Genomic_DNA"/>
</dbReference>
<sequence>TISLLSPKVIYVRKNRKPIPDNYMDEMVKLRDEVGFEIRAKGDVVLVEDYISEVDVSPIIFDKNEHGFDTSVLTNPSSVIIVFQKRQLSITMEIEKHALDLDNFLKPLTLKMMH</sequence>
<keyword evidence="2" id="KW-1185">Reference proteome</keyword>
<comment type="caution">
    <text evidence="1">The sequence shown here is derived from an EMBL/GenBank/DDBJ whole genome shotgun (WGS) entry which is preliminary data.</text>
</comment>
<dbReference type="Proteomes" id="UP000325081">
    <property type="component" value="Unassembled WGS sequence"/>
</dbReference>
<feature type="non-terminal residue" evidence="1">
    <location>
        <position position="1"/>
    </location>
</feature>
<proteinExistence type="predicted"/>
<evidence type="ECO:0000313" key="2">
    <source>
        <dbReference type="Proteomes" id="UP000325081"/>
    </source>
</evidence>
<protein>
    <submittedName>
        <fullName evidence="1">Global transcription factor group E4</fullName>
    </submittedName>
</protein>
<organism evidence="1 2">
    <name type="scientific">Striga asiatica</name>
    <name type="common">Asiatic witchweed</name>
    <name type="synonym">Buchnera asiatica</name>
    <dbReference type="NCBI Taxonomy" id="4170"/>
    <lineage>
        <taxon>Eukaryota</taxon>
        <taxon>Viridiplantae</taxon>
        <taxon>Streptophyta</taxon>
        <taxon>Embryophyta</taxon>
        <taxon>Tracheophyta</taxon>
        <taxon>Spermatophyta</taxon>
        <taxon>Magnoliopsida</taxon>
        <taxon>eudicotyledons</taxon>
        <taxon>Gunneridae</taxon>
        <taxon>Pentapetalae</taxon>
        <taxon>asterids</taxon>
        <taxon>lamiids</taxon>
        <taxon>Lamiales</taxon>
        <taxon>Orobanchaceae</taxon>
        <taxon>Buchnereae</taxon>
        <taxon>Striga</taxon>
    </lineage>
</organism>
<gene>
    <name evidence="1" type="ORF">STAS_18237</name>
</gene>